<protein>
    <submittedName>
        <fullName evidence="2">Enoyl reductase (ER) domain-containing protein</fullName>
    </submittedName>
</protein>
<organism evidence="1 2">
    <name type="scientific">Panagrolaimus sp. JU765</name>
    <dbReference type="NCBI Taxonomy" id="591449"/>
    <lineage>
        <taxon>Eukaryota</taxon>
        <taxon>Metazoa</taxon>
        <taxon>Ecdysozoa</taxon>
        <taxon>Nematoda</taxon>
        <taxon>Chromadorea</taxon>
        <taxon>Rhabditida</taxon>
        <taxon>Tylenchina</taxon>
        <taxon>Panagrolaimomorpha</taxon>
        <taxon>Panagrolaimoidea</taxon>
        <taxon>Panagrolaimidae</taxon>
        <taxon>Panagrolaimus</taxon>
    </lineage>
</organism>
<dbReference type="Proteomes" id="UP000887576">
    <property type="component" value="Unplaced"/>
</dbReference>
<proteinExistence type="predicted"/>
<evidence type="ECO:0000313" key="2">
    <source>
        <dbReference type="WBParaSite" id="JU765_v2.g16707.t1"/>
    </source>
</evidence>
<accession>A0AC34QIW0</accession>
<sequence>MSAAEVVPKTHKAAIFDTIGGPIVVRDVPTPEPGPDQILVKIIYSGVCHTDLHIWAGKDWPVETKTPMVGGHEGAGVVVKVGSHVTNFKVGDRAGIKWMNSTCLCCEMCRKGFEPNCANGLNSGLGIHGSFQQYALVKGTEAAPIPADVDLAKAAPILCAGVTVYKALKVSDVKAGEIVAITGAGGGLGSLAIQYAKAMGMRVLAIDVGGAKELHCKNLGAEWYVDAGATDDIVQTIVKLTNGGPHGVVNVATAEKPIEQSTQYVRTRGTVVLVSLPKDAKIKADVFWTVFRTITIKGSYVGTRQDTEEALDFLRRGLVDIPIQILPLSSLPDVYDRMLKGTIIGRVVLDVWKA</sequence>
<name>A0AC34QIW0_9BILA</name>
<evidence type="ECO:0000313" key="1">
    <source>
        <dbReference type="Proteomes" id="UP000887576"/>
    </source>
</evidence>
<dbReference type="WBParaSite" id="JU765_v2.g16707.t1">
    <property type="protein sequence ID" value="JU765_v2.g16707.t1"/>
    <property type="gene ID" value="JU765_v2.g16707"/>
</dbReference>
<reference evidence="2" key="1">
    <citation type="submission" date="2022-11" db="UniProtKB">
        <authorList>
            <consortium name="WormBaseParasite"/>
        </authorList>
    </citation>
    <scope>IDENTIFICATION</scope>
</reference>